<dbReference type="Gene3D" id="3.40.50.1820">
    <property type="entry name" value="alpha/beta hydrolase"/>
    <property type="match status" value="1"/>
</dbReference>
<dbReference type="InterPro" id="IPR022742">
    <property type="entry name" value="Hydrolase_4"/>
</dbReference>
<dbReference type="EMBL" id="CP101717">
    <property type="protein sequence ID" value="WLD59120.1"/>
    <property type="molecule type" value="Genomic_DNA"/>
</dbReference>
<dbReference type="RefSeq" id="WP_304996409.1">
    <property type="nucleotide sequence ID" value="NZ_CP101717.1"/>
</dbReference>
<dbReference type="Pfam" id="PF01551">
    <property type="entry name" value="Peptidase_M23"/>
    <property type="match status" value="1"/>
</dbReference>
<dbReference type="SUPFAM" id="SSF53474">
    <property type="entry name" value="alpha/beta-Hydrolases"/>
    <property type="match status" value="1"/>
</dbReference>
<protein>
    <submittedName>
        <fullName evidence="3">Peptidoglycan DD-metalloendopeptidase family protein</fullName>
    </submittedName>
</protein>
<dbReference type="SUPFAM" id="SSF51261">
    <property type="entry name" value="Duplicated hybrid motif"/>
    <property type="match status" value="1"/>
</dbReference>
<dbReference type="FunFam" id="2.70.70.10:FF:000019">
    <property type="entry name" value="M23 family peptidase"/>
    <property type="match status" value="1"/>
</dbReference>
<proteinExistence type="predicted"/>
<organism evidence="3">
    <name type="scientific">Salinispirillum sp. LH 10-3-1</name>
    <dbReference type="NCBI Taxonomy" id="2952525"/>
    <lineage>
        <taxon>Bacteria</taxon>
        <taxon>Pseudomonadati</taxon>
        <taxon>Pseudomonadota</taxon>
        <taxon>Gammaproteobacteria</taxon>
        <taxon>Oceanospirillales</taxon>
        <taxon>Saccharospirillaceae</taxon>
        <taxon>Salinispirillum</taxon>
    </lineage>
</organism>
<evidence type="ECO:0000313" key="3">
    <source>
        <dbReference type="EMBL" id="WLD59120.1"/>
    </source>
</evidence>
<name>A0AB38YIH0_9GAMM</name>
<feature type="domain" description="Serine aminopeptidase S33" evidence="2">
    <location>
        <begin position="283"/>
        <end position="416"/>
    </location>
</feature>
<reference evidence="3" key="1">
    <citation type="submission" date="2022-07" db="EMBL/GenBank/DDBJ databases">
        <title>Complete genome sequence of Salinispirillum sp. LH10-3-1 capable of multiple carbohydrate inversion isolated from a soda lake.</title>
        <authorList>
            <person name="Liu J."/>
            <person name="Zhai Y."/>
            <person name="Zhang H."/>
            <person name="Yang H."/>
            <person name="Qu J."/>
            <person name="Li J."/>
        </authorList>
    </citation>
    <scope>NUCLEOTIDE SEQUENCE</scope>
    <source>
        <strain evidence="3">LH 10-3-1</strain>
    </source>
</reference>
<dbReference type="Pfam" id="PF12146">
    <property type="entry name" value="Hydrolase_4"/>
    <property type="match status" value="1"/>
</dbReference>
<sequence>MKFVQRLSVVSLLFATALASLVVAEESMWFGQLKSGGYLWVETPEGSTLKLNGSPIEISVPRTLVGFGRNESGDIILERQLPYEEPKIWSLPVASRSYLEQRVEGVPPRTLDPSPEEWERMQRDSAALAKARQSVTPDNTGVTMPFAWPLYGRITGVYGSQRWYNGEPSTPHWGIDIARPTGTPILAPADGRVTLADDLFLSGKTILMDHGQSLTSSFLHMSDLKVQEGQWVRQGDVIGLVGSTGRSTGPHLDWRMDWNGVRIDPALWVPAMDDVCEIKGSGDELVILLHGLGRTSRSMNAMADALLDNGFSVCNQNYPSRNETVQMLSSYVASAVQKARMEGKSQVHFVTHSLGGILARYYLAYSSHELDGRVVMLAPPNQGSEIVDTLEQWPGIFEQIMGPAARQLSTSPESLPNQLPPISIPVGILAGDRSSDPWFDGLFEETANDGKVSVESTRLLTMKDHKVVPAGHTFIMNNRDVQAEVISFLRYGHFLKDELAGE</sequence>
<dbReference type="CDD" id="cd12797">
    <property type="entry name" value="M23_peptidase"/>
    <property type="match status" value="1"/>
</dbReference>
<dbReference type="InterPro" id="IPR029058">
    <property type="entry name" value="AB_hydrolase_fold"/>
</dbReference>
<dbReference type="PANTHER" id="PTHR37946">
    <property type="entry name" value="SLL1969 PROTEIN"/>
    <property type="match status" value="1"/>
</dbReference>
<dbReference type="AlphaFoldDB" id="A0AB38YIH0"/>
<evidence type="ECO:0000259" key="1">
    <source>
        <dbReference type="Pfam" id="PF01551"/>
    </source>
</evidence>
<dbReference type="InterPro" id="IPR016047">
    <property type="entry name" value="M23ase_b-sheet_dom"/>
</dbReference>
<gene>
    <name evidence="3" type="ORF">NFC81_04865</name>
</gene>
<dbReference type="InterPro" id="IPR011055">
    <property type="entry name" value="Dup_hybrid_motif"/>
</dbReference>
<evidence type="ECO:0000259" key="2">
    <source>
        <dbReference type="Pfam" id="PF12146"/>
    </source>
</evidence>
<feature type="domain" description="M23ase beta-sheet core" evidence="1">
    <location>
        <begin position="171"/>
        <end position="265"/>
    </location>
</feature>
<dbReference type="PANTHER" id="PTHR37946:SF1">
    <property type="entry name" value="SLL1969 PROTEIN"/>
    <property type="match status" value="1"/>
</dbReference>
<accession>A0AB38YIH0</accession>
<dbReference type="Gene3D" id="2.70.70.10">
    <property type="entry name" value="Glucose Permease (Domain IIA)"/>
    <property type="match status" value="1"/>
</dbReference>